<evidence type="ECO:0000256" key="1">
    <source>
        <dbReference type="ARBA" id="ARBA00008668"/>
    </source>
</evidence>
<dbReference type="Gene3D" id="3.40.50.1110">
    <property type="entry name" value="SGNH hydrolase"/>
    <property type="match status" value="1"/>
</dbReference>
<keyword evidence="4" id="KW-0443">Lipid metabolism</keyword>
<gene>
    <name evidence="5" type="ORF">Fot_22065</name>
</gene>
<dbReference type="Proteomes" id="UP001604277">
    <property type="component" value="Unassembled WGS sequence"/>
</dbReference>
<comment type="similarity">
    <text evidence="1">Belongs to the 'GDSL' lipolytic enzyme family.</text>
</comment>
<sequence>MHASHHYWISICPRNPMVPLFPENLPADSPDGRVLTDYLAKFLGLKSPIAYTWMKLGEKRLHYGMNFAYGGSGVFNTYSLLPNMSTQISFFEKLMNNDLVYTKWDLQSSLVLVALAGNDYAAYVANNGTAKGLQTLIPLVINQLAMNLKRLHEMGAKKIAVTALEPLGCLPQITQSSWFQQCNETQNIAVNFHNLLLHQTVEKLNNETQDSAFLVLDLYSSFTTVLEHKRDYSGNLKFETPLKPCCMGVSNGYFCGSVDENGAKMYTVCNDPKSAFFWDASHPTEAGWHAVYSALKPTLEQFF</sequence>
<dbReference type="InterPro" id="IPR001087">
    <property type="entry name" value="GDSL"/>
</dbReference>
<dbReference type="AlphaFoldDB" id="A0ABD1UWN6"/>
<comment type="caution">
    <text evidence="5">The sequence shown here is derived from an EMBL/GenBank/DDBJ whole genome shotgun (WGS) entry which is preliminary data.</text>
</comment>
<dbReference type="EMBL" id="JBFOLJ010000006">
    <property type="protein sequence ID" value="KAL2529464.1"/>
    <property type="molecule type" value="Genomic_DNA"/>
</dbReference>
<evidence type="ECO:0000313" key="5">
    <source>
        <dbReference type="EMBL" id="KAL2529464.1"/>
    </source>
</evidence>
<evidence type="ECO:0000256" key="2">
    <source>
        <dbReference type="ARBA" id="ARBA00022801"/>
    </source>
</evidence>
<reference evidence="6" key="1">
    <citation type="submission" date="2024-07" db="EMBL/GenBank/DDBJ databases">
        <title>Two chromosome-level genome assemblies of Korean endemic species Abeliophyllum distichum and Forsythia ovata (Oleaceae).</title>
        <authorList>
            <person name="Jang H."/>
        </authorList>
    </citation>
    <scope>NUCLEOTIDE SEQUENCE [LARGE SCALE GENOMIC DNA]</scope>
</reference>
<dbReference type="GO" id="GO:0016787">
    <property type="term" value="F:hydrolase activity"/>
    <property type="evidence" value="ECO:0007669"/>
    <property type="project" value="UniProtKB-KW"/>
</dbReference>
<keyword evidence="6" id="KW-1185">Reference proteome</keyword>
<evidence type="ECO:0000313" key="6">
    <source>
        <dbReference type="Proteomes" id="UP001604277"/>
    </source>
</evidence>
<proteinExistence type="inferred from homology"/>
<dbReference type="GO" id="GO:0016042">
    <property type="term" value="P:lipid catabolic process"/>
    <property type="evidence" value="ECO:0007669"/>
    <property type="project" value="UniProtKB-KW"/>
</dbReference>
<dbReference type="SUPFAM" id="SSF52266">
    <property type="entry name" value="SGNH hydrolase"/>
    <property type="match status" value="1"/>
</dbReference>
<evidence type="ECO:0000256" key="3">
    <source>
        <dbReference type="ARBA" id="ARBA00022963"/>
    </source>
</evidence>
<keyword evidence="3" id="KW-0442">Lipid degradation</keyword>
<accession>A0ABD1UWN6</accession>
<dbReference type="InterPro" id="IPR036514">
    <property type="entry name" value="SGNH_hydro_sf"/>
</dbReference>
<dbReference type="PANTHER" id="PTHR46020:SF32">
    <property type="entry name" value="GDSL ESTERASE_LIPASE"/>
    <property type="match status" value="1"/>
</dbReference>
<evidence type="ECO:0000256" key="4">
    <source>
        <dbReference type="ARBA" id="ARBA00023098"/>
    </source>
</evidence>
<dbReference type="PANTHER" id="PTHR46020">
    <property type="entry name" value="OSJNBB0059K02.9 PROTEIN"/>
    <property type="match status" value="1"/>
</dbReference>
<protein>
    <submittedName>
        <fullName evidence="5">GDSL esterase/lipase</fullName>
    </submittedName>
</protein>
<dbReference type="Pfam" id="PF00657">
    <property type="entry name" value="Lipase_GDSL"/>
    <property type="match status" value="1"/>
</dbReference>
<organism evidence="5 6">
    <name type="scientific">Forsythia ovata</name>
    <dbReference type="NCBI Taxonomy" id="205694"/>
    <lineage>
        <taxon>Eukaryota</taxon>
        <taxon>Viridiplantae</taxon>
        <taxon>Streptophyta</taxon>
        <taxon>Embryophyta</taxon>
        <taxon>Tracheophyta</taxon>
        <taxon>Spermatophyta</taxon>
        <taxon>Magnoliopsida</taxon>
        <taxon>eudicotyledons</taxon>
        <taxon>Gunneridae</taxon>
        <taxon>Pentapetalae</taxon>
        <taxon>asterids</taxon>
        <taxon>lamiids</taxon>
        <taxon>Lamiales</taxon>
        <taxon>Oleaceae</taxon>
        <taxon>Forsythieae</taxon>
        <taxon>Forsythia</taxon>
    </lineage>
</organism>
<keyword evidence="2" id="KW-0378">Hydrolase</keyword>
<name>A0ABD1UWN6_9LAMI</name>